<evidence type="ECO:0000313" key="5">
    <source>
        <dbReference type="EMBL" id="SDX75073.1"/>
    </source>
</evidence>
<evidence type="ECO:0000259" key="4">
    <source>
        <dbReference type="Pfam" id="PF01965"/>
    </source>
</evidence>
<comment type="similarity">
    <text evidence="3">Belongs to the peptidase C56 family. HSP31-like subfamily.</text>
</comment>
<dbReference type="STRING" id="418495.SAMN05216215_1014147"/>
<sequence>MMIASLLAMSTAVLARSLAATKLDRWNIAAPVLMVLFGVAAGMASPKLLGIALNTDVAQHIAEIILAVLLFVDARMRATASRATVESSDARGRGPRTWTAGVIDMAKLLFVMTGATYWTLKDGTRHATGYWAEEFAAPYKALTEAGHQVVVATPHGVVPNVDMMSLRPDMAGGAQIALELEGIIRSAEEMRRPIQLSDARLEDYDAVYFPGGHGPMEDLWDDADAGRLLTAALASGKPLAVVCHAPAAMLATRIHGVSPFAGYRVTAFTNDEENAVGLASKARWLLEDELNDLGVDFTRGEMWKPYTVVDRNLYTGQNPASAGVLAERLLKALT</sequence>
<evidence type="ECO:0000313" key="6">
    <source>
        <dbReference type="Proteomes" id="UP000199529"/>
    </source>
</evidence>
<name>A0A1H3E8J9_9PSEU</name>
<reference evidence="6" key="1">
    <citation type="submission" date="2016-10" db="EMBL/GenBank/DDBJ databases">
        <authorList>
            <person name="Varghese N."/>
            <person name="Submissions S."/>
        </authorList>
    </citation>
    <scope>NUCLEOTIDE SEQUENCE [LARGE SCALE GENOMIC DNA]</scope>
    <source>
        <strain evidence="6">CGMCC 4.3530</strain>
    </source>
</reference>
<dbReference type="InterPro" id="IPR050325">
    <property type="entry name" value="Prot/Nucl_acid_deglycase"/>
</dbReference>
<dbReference type="GO" id="GO:0006508">
    <property type="term" value="P:proteolysis"/>
    <property type="evidence" value="ECO:0007669"/>
    <property type="project" value="UniProtKB-KW"/>
</dbReference>
<dbReference type="EMBL" id="FNOK01000014">
    <property type="protein sequence ID" value="SDX75073.1"/>
    <property type="molecule type" value="Genomic_DNA"/>
</dbReference>
<keyword evidence="6" id="KW-1185">Reference proteome</keyword>
<evidence type="ECO:0000256" key="3">
    <source>
        <dbReference type="ARBA" id="ARBA00038493"/>
    </source>
</evidence>
<keyword evidence="5" id="KW-0645">Protease</keyword>
<keyword evidence="2" id="KW-0456">Lyase</keyword>
<dbReference type="AlphaFoldDB" id="A0A1H3E8J9"/>
<dbReference type="SUPFAM" id="SSF52317">
    <property type="entry name" value="Class I glutamine amidotransferase-like"/>
    <property type="match status" value="1"/>
</dbReference>
<accession>A0A1H3E8J9</accession>
<dbReference type="GO" id="GO:0005737">
    <property type="term" value="C:cytoplasm"/>
    <property type="evidence" value="ECO:0007669"/>
    <property type="project" value="TreeGrafter"/>
</dbReference>
<dbReference type="InterPro" id="IPR002818">
    <property type="entry name" value="DJ-1/PfpI"/>
</dbReference>
<dbReference type="PANTHER" id="PTHR48094">
    <property type="entry name" value="PROTEIN/NUCLEIC ACID DEGLYCASE DJ-1-RELATED"/>
    <property type="match status" value="1"/>
</dbReference>
<organism evidence="5 6">
    <name type="scientific">Saccharopolyspora shandongensis</name>
    <dbReference type="NCBI Taxonomy" id="418495"/>
    <lineage>
        <taxon>Bacteria</taxon>
        <taxon>Bacillati</taxon>
        <taxon>Actinomycetota</taxon>
        <taxon>Actinomycetes</taxon>
        <taxon>Pseudonocardiales</taxon>
        <taxon>Pseudonocardiaceae</taxon>
        <taxon>Saccharopolyspora</taxon>
    </lineage>
</organism>
<dbReference type="CDD" id="cd03141">
    <property type="entry name" value="GATase1_Hsp31_like"/>
    <property type="match status" value="1"/>
</dbReference>
<dbReference type="GO" id="GO:0008233">
    <property type="term" value="F:peptidase activity"/>
    <property type="evidence" value="ECO:0007669"/>
    <property type="project" value="UniProtKB-KW"/>
</dbReference>
<dbReference type="InterPro" id="IPR029062">
    <property type="entry name" value="Class_I_gatase-like"/>
</dbReference>
<evidence type="ECO:0000256" key="1">
    <source>
        <dbReference type="ARBA" id="ARBA00023016"/>
    </source>
</evidence>
<keyword evidence="1" id="KW-0346">Stress response</keyword>
<evidence type="ECO:0000256" key="2">
    <source>
        <dbReference type="ARBA" id="ARBA00023239"/>
    </source>
</evidence>
<dbReference type="Proteomes" id="UP000199529">
    <property type="component" value="Unassembled WGS sequence"/>
</dbReference>
<feature type="domain" description="DJ-1/PfpI" evidence="4">
    <location>
        <begin position="133"/>
        <end position="331"/>
    </location>
</feature>
<dbReference type="PANTHER" id="PTHR48094:SF11">
    <property type="entry name" value="GLUTATHIONE-INDEPENDENT GLYOXALASE HSP31-RELATED"/>
    <property type="match status" value="1"/>
</dbReference>
<dbReference type="Pfam" id="PF01965">
    <property type="entry name" value="DJ-1_PfpI"/>
    <property type="match status" value="1"/>
</dbReference>
<dbReference type="GO" id="GO:0019243">
    <property type="term" value="P:methylglyoxal catabolic process to D-lactate via S-lactoyl-glutathione"/>
    <property type="evidence" value="ECO:0007669"/>
    <property type="project" value="TreeGrafter"/>
</dbReference>
<keyword evidence="5" id="KW-0378">Hydrolase</keyword>
<proteinExistence type="inferred from homology"/>
<dbReference type="Gene3D" id="3.40.50.880">
    <property type="match status" value="1"/>
</dbReference>
<gene>
    <name evidence="5" type="ORF">SAMN05216215_1014147</name>
</gene>
<protein>
    <submittedName>
        <fullName evidence="5">Putative intracellular protease/amidase</fullName>
    </submittedName>
</protein>
<dbReference type="GO" id="GO:0019172">
    <property type="term" value="F:glyoxalase III activity"/>
    <property type="evidence" value="ECO:0007669"/>
    <property type="project" value="TreeGrafter"/>
</dbReference>